<feature type="region of interest" description="Disordered" evidence="1">
    <location>
        <begin position="1"/>
        <end position="34"/>
    </location>
</feature>
<organism evidence="2 3">
    <name type="scientific">Cereibacter azotoformans</name>
    <dbReference type="NCBI Taxonomy" id="43057"/>
    <lineage>
        <taxon>Bacteria</taxon>
        <taxon>Pseudomonadati</taxon>
        <taxon>Pseudomonadota</taxon>
        <taxon>Alphaproteobacteria</taxon>
        <taxon>Rhodobacterales</taxon>
        <taxon>Paracoccaceae</taxon>
        <taxon>Cereibacter</taxon>
    </lineage>
</organism>
<feature type="non-terminal residue" evidence="2">
    <location>
        <position position="120"/>
    </location>
</feature>
<sequence length="120" mass="12787">MLAGSGPSWKPSGTYSISGPVENKSPLGGQATFPTDPYMGRVVRIPGSITGNFHIAPMNYLPNVAGKTYRATIKARHNSAFVGDSANALIYLVRKYDKDFASVADIRAAALTFPAPNSIR</sequence>
<dbReference type="RefSeq" id="WP_146172370.1">
    <property type="nucleotide sequence ID" value="NZ_QAOT01000068.1"/>
</dbReference>
<evidence type="ECO:0000313" key="3">
    <source>
        <dbReference type="Proteomes" id="UP000244060"/>
    </source>
</evidence>
<dbReference type="Proteomes" id="UP000244060">
    <property type="component" value="Unassembled WGS sequence"/>
</dbReference>
<comment type="caution">
    <text evidence="2">The sequence shown here is derived from an EMBL/GenBank/DDBJ whole genome shotgun (WGS) entry which is preliminary data.</text>
</comment>
<protein>
    <submittedName>
        <fullName evidence="2">Uncharacterized protein</fullName>
    </submittedName>
</protein>
<evidence type="ECO:0000256" key="1">
    <source>
        <dbReference type="SAM" id="MobiDB-lite"/>
    </source>
</evidence>
<dbReference type="AlphaFoldDB" id="A0A2T5JHJ2"/>
<dbReference type="EMBL" id="QAOT01000068">
    <property type="protein sequence ID" value="PTR05296.1"/>
    <property type="molecule type" value="Genomic_DNA"/>
</dbReference>
<accession>A0A2T5JHJ2</accession>
<proteinExistence type="predicted"/>
<reference evidence="2 3" key="1">
    <citation type="submission" date="2018-04" db="EMBL/GenBank/DDBJ databases">
        <title>Genomic Encyclopedia of Type Strains, Phase III (KMG-III): the genomes of soil and plant-associated and newly described type strains.</title>
        <authorList>
            <person name="Whitman W."/>
        </authorList>
    </citation>
    <scope>NUCLEOTIDE SEQUENCE [LARGE SCALE GENOMIC DNA]</scope>
    <source>
        <strain evidence="2 3">KA25</strain>
    </source>
</reference>
<evidence type="ECO:0000313" key="2">
    <source>
        <dbReference type="EMBL" id="PTR05296.1"/>
    </source>
</evidence>
<gene>
    <name evidence="2" type="ORF">C8J28_1682</name>
</gene>
<name>A0A2T5JHJ2_9RHOB</name>
<keyword evidence="3" id="KW-1185">Reference proteome</keyword>